<sequence>MNEQALFDLELKVLLEAIYQRYHYDFRSYAVSSLRRRIHQAMQCYGC</sequence>
<evidence type="ECO:0000313" key="2">
    <source>
        <dbReference type="EMBL" id="KAF1017353.1"/>
    </source>
</evidence>
<reference evidence="3" key="1">
    <citation type="journal article" date="2020" name="MBio">
        <title>Horizontal gene transfer to a defensive symbiont with a reduced genome amongst a multipartite beetle microbiome.</title>
        <authorList>
            <person name="Waterworth S.C."/>
            <person name="Florez L.V."/>
            <person name="Rees E.R."/>
            <person name="Hertweck C."/>
            <person name="Kaltenpoth M."/>
            <person name="Kwan J.C."/>
        </authorList>
    </citation>
    <scope>NUCLEOTIDE SEQUENCE [LARGE SCALE GENOMIC DNA]</scope>
</reference>
<accession>A0A7V8JN78</accession>
<gene>
    <name evidence="2" type="ORF">GAK31_00617</name>
</gene>
<organism evidence="2 3">
    <name type="scientific">Stenotrophomonas maltophilia</name>
    <name type="common">Pseudomonas maltophilia</name>
    <name type="synonym">Xanthomonas maltophilia</name>
    <dbReference type="NCBI Taxonomy" id="40324"/>
    <lineage>
        <taxon>Bacteria</taxon>
        <taxon>Pseudomonadati</taxon>
        <taxon>Pseudomonadota</taxon>
        <taxon>Gammaproteobacteria</taxon>
        <taxon>Lysobacterales</taxon>
        <taxon>Lysobacteraceae</taxon>
        <taxon>Stenotrophomonas</taxon>
        <taxon>Stenotrophomonas maltophilia group</taxon>
    </lineage>
</organism>
<dbReference type="AlphaFoldDB" id="A0A7V8JN78"/>
<dbReference type="Pfam" id="PF03705">
    <property type="entry name" value="CheR_N"/>
    <property type="match status" value="1"/>
</dbReference>
<proteinExistence type="predicted"/>
<feature type="domain" description="Chemotaxis receptor methyltransferase CheR N-terminal" evidence="1">
    <location>
        <begin position="10"/>
        <end position="47"/>
    </location>
</feature>
<dbReference type="SUPFAM" id="SSF47757">
    <property type="entry name" value="Chemotaxis receptor methyltransferase CheR, N-terminal domain"/>
    <property type="match status" value="1"/>
</dbReference>
<dbReference type="InterPro" id="IPR022641">
    <property type="entry name" value="CheR_N"/>
</dbReference>
<comment type="caution">
    <text evidence="2">The sequence shown here is derived from an EMBL/GenBank/DDBJ whole genome shotgun (WGS) entry which is preliminary data.</text>
</comment>
<dbReference type="EMBL" id="WNDS01000001">
    <property type="protein sequence ID" value="KAF1017353.1"/>
    <property type="molecule type" value="Genomic_DNA"/>
</dbReference>
<name>A0A7V8JN78_STEMA</name>
<evidence type="ECO:0000313" key="3">
    <source>
        <dbReference type="Proteomes" id="UP000487117"/>
    </source>
</evidence>
<dbReference type="Proteomes" id="UP000487117">
    <property type="component" value="Unassembled WGS sequence"/>
</dbReference>
<evidence type="ECO:0000259" key="1">
    <source>
        <dbReference type="Pfam" id="PF03705"/>
    </source>
</evidence>
<protein>
    <recommendedName>
        <fullName evidence="1">Chemotaxis receptor methyltransferase CheR N-terminal domain-containing protein</fullName>
    </recommendedName>
</protein>